<dbReference type="InterPro" id="IPR001870">
    <property type="entry name" value="B30.2/SPRY"/>
</dbReference>
<dbReference type="InterPro" id="IPR044736">
    <property type="entry name" value="Gid1/RanBPM/SPLA_SPRY"/>
</dbReference>
<dbReference type="InterPro" id="IPR013320">
    <property type="entry name" value="ConA-like_dom_sf"/>
</dbReference>
<accession>A0A914IGE0</accession>
<evidence type="ECO:0000259" key="3">
    <source>
        <dbReference type="PROSITE" id="PS50188"/>
    </source>
</evidence>
<feature type="domain" description="B30.2/SPRY" evidence="3">
    <location>
        <begin position="74"/>
        <end position="264"/>
    </location>
</feature>
<evidence type="ECO:0000313" key="4">
    <source>
        <dbReference type="Proteomes" id="UP000887572"/>
    </source>
</evidence>
<dbReference type="PROSITE" id="PS50188">
    <property type="entry name" value="B302_SPRY"/>
    <property type="match status" value="1"/>
</dbReference>
<dbReference type="AlphaFoldDB" id="A0A914IGE0"/>
<proteinExistence type="predicted"/>
<keyword evidence="4" id="KW-1185">Reference proteome</keyword>
<dbReference type="SUPFAM" id="SSF49899">
    <property type="entry name" value="Concanavalin A-like lectins/glucanases"/>
    <property type="match status" value="1"/>
</dbReference>
<feature type="signal peptide" evidence="2">
    <location>
        <begin position="1"/>
        <end position="24"/>
    </location>
</feature>
<organism evidence="4 5">
    <name type="scientific">Globodera rostochiensis</name>
    <name type="common">Golden nematode worm</name>
    <name type="synonym">Heterodera rostochiensis</name>
    <dbReference type="NCBI Taxonomy" id="31243"/>
    <lineage>
        <taxon>Eukaryota</taxon>
        <taxon>Metazoa</taxon>
        <taxon>Ecdysozoa</taxon>
        <taxon>Nematoda</taxon>
        <taxon>Chromadorea</taxon>
        <taxon>Rhabditida</taxon>
        <taxon>Tylenchina</taxon>
        <taxon>Tylenchomorpha</taxon>
        <taxon>Tylenchoidea</taxon>
        <taxon>Heteroderidae</taxon>
        <taxon>Heteroderinae</taxon>
        <taxon>Globodera</taxon>
    </lineage>
</organism>
<evidence type="ECO:0000256" key="1">
    <source>
        <dbReference type="SAM" id="Coils"/>
    </source>
</evidence>
<keyword evidence="2" id="KW-0732">Signal</keyword>
<keyword evidence="1" id="KW-0175">Coiled coil</keyword>
<feature type="coiled-coil region" evidence="1">
    <location>
        <begin position="62"/>
        <end position="89"/>
    </location>
</feature>
<dbReference type="WBParaSite" id="Gr19_v10_g9660.t2">
    <property type="protein sequence ID" value="Gr19_v10_g9660.t2"/>
    <property type="gene ID" value="Gr19_v10_g9660"/>
</dbReference>
<evidence type="ECO:0000256" key="2">
    <source>
        <dbReference type="SAM" id="SignalP"/>
    </source>
</evidence>
<protein>
    <submittedName>
        <fullName evidence="5">B30.2/SPRY domain-containing protein</fullName>
    </submittedName>
</protein>
<feature type="chain" id="PRO_5037617139" evidence="2">
    <location>
        <begin position="25"/>
        <end position="277"/>
    </location>
</feature>
<sequence>MSEKRRISIVLIFLTLLLLNSACAKGGKDRESSKDPKIGVDQMFNNLETDVTDVKQLIKDNFSLILNQIKEIRAEIENLKKRVSNLMMMNCAQGSMSGEYEHHQALQNERRRLTKSKSVSIEHYQQLSHNTNSKYNSDGTMSDEVFMSKKFWPLFIGLANKGTMSADGWVGYAPGSYAYSSNGDLFGHNVKGKIRPIFKKIKFGAANDIVGCGVNLMTKQIIYTKNGELLDTANLTVSSTDLFPCVSLLRPGDQIKANFGPNFAFGSLLEIQMKVGE</sequence>
<dbReference type="Proteomes" id="UP000887572">
    <property type="component" value="Unplaced"/>
</dbReference>
<dbReference type="Pfam" id="PF00622">
    <property type="entry name" value="SPRY"/>
    <property type="match status" value="1"/>
</dbReference>
<dbReference type="InterPro" id="IPR003877">
    <property type="entry name" value="SPRY_dom"/>
</dbReference>
<dbReference type="CDD" id="cd12885">
    <property type="entry name" value="SPRY_RanBP_like"/>
    <property type="match status" value="1"/>
</dbReference>
<dbReference type="SMART" id="SM00449">
    <property type="entry name" value="SPRY"/>
    <property type="match status" value="1"/>
</dbReference>
<dbReference type="Gene3D" id="2.60.120.920">
    <property type="match status" value="1"/>
</dbReference>
<reference evidence="5" key="1">
    <citation type="submission" date="2022-11" db="UniProtKB">
        <authorList>
            <consortium name="WormBaseParasite"/>
        </authorList>
    </citation>
    <scope>IDENTIFICATION</scope>
</reference>
<evidence type="ECO:0000313" key="5">
    <source>
        <dbReference type="WBParaSite" id="Gr19_v10_g9660.t2"/>
    </source>
</evidence>
<dbReference type="InterPro" id="IPR043136">
    <property type="entry name" value="B30.2/SPRY_sf"/>
</dbReference>
<name>A0A914IGE0_GLORO</name>